<dbReference type="AlphaFoldDB" id="A0A7X1B552"/>
<evidence type="ECO:0000256" key="7">
    <source>
        <dbReference type="ARBA" id="ARBA00024603"/>
    </source>
</evidence>
<dbReference type="GO" id="GO:0046872">
    <property type="term" value="F:metal ion binding"/>
    <property type="evidence" value="ECO:0007669"/>
    <property type="project" value="UniProtKB-UniRule"/>
</dbReference>
<keyword evidence="3 9" id="KW-0479">Metal-binding</keyword>
<dbReference type="InterPro" id="IPR045090">
    <property type="entry name" value="Pept_M3A_M3B"/>
</dbReference>
<dbReference type="InterPro" id="IPR024079">
    <property type="entry name" value="MetalloPept_cat_dom_sf"/>
</dbReference>
<dbReference type="FunFam" id="3.40.390.10:FF:000009">
    <property type="entry name" value="Oligopeptidase A"/>
    <property type="match status" value="1"/>
</dbReference>
<evidence type="ECO:0000256" key="2">
    <source>
        <dbReference type="ARBA" id="ARBA00022670"/>
    </source>
</evidence>
<evidence type="ECO:0000313" key="12">
    <source>
        <dbReference type="EMBL" id="MBC2605802.1"/>
    </source>
</evidence>
<accession>A0A7X1B552</accession>
<keyword evidence="2 9" id="KW-0645">Protease</keyword>
<comment type="caution">
    <text evidence="12">The sequence shown here is derived from an EMBL/GenBank/DDBJ whole genome shotgun (WGS) entry which is preliminary data.</text>
</comment>
<dbReference type="PANTHER" id="PTHR43660:SF1">
    <property type="entry name" value="DIPEPTIDYL CARBOXYPEPTIDASE"/>
    <property type="match status" value="1"/>
</dbReference>
<comment type="cofactor">
    <cofactor evidence="9">
        <name>Zn(2+)</name>
        <dbReference type="ChEBI" id="CHEBI:29105"/>
    </cofactor>
    <text evidence="9">Binds 1 zinc ion.</text>
</comment>
<dbReference type="EC" id="3.4.24.70" evidence="8"/>
<name>A0A7X1B552_9BACT</name>
<protein>
    <recommendedName>
        <fullName evidence="8">oligopeptidase A</fullName>
        <ecNumber evidence="8">3.4.24.70</ecNumber>
    </recommendedName>
</protein>
<evidence type="ECO:0000256" key="8">
    <source>
        <dbReference type="ARBA" id="ARBA00026100"/>
    </source>
</evidence>
<dbReference type="Pfam" id="PF19310">
    <property type="entry name" value="TOP_N"/>
    <property type="match status" value="1"/>
</dbReference>
<evidence type="ECO:0000256" key="4">
    <source>
        <dbReference type="ARBA" id="ARBA00022801"/>
    </source>
</evidence>
<proteinExistence type="inferred from homology"/>
<keyword evidence="6 9" id="KW-0482">Metalloprotease</keyword>
<keyword evidence="5 9" id="KW-0862">Zinc</keyword>
<dbReference type="Gene3D" id="1.10.1370.10">
    <property type="entry name" value="Neurolysin, domain 3"/>
    <property type="match status" value="1"/>
</dbReference>
<keyword evidence="13" id="KW-1185">Reference proteome</keyword>
<dbReference type="Gene3D" id="3.40.390.10">
    <property type="entry name" value="Collagenase (Catalytic Domain)"/>
    <property type="match status" value="1"/>
</dbReference>
<evidence type="ECO:0000256" key="9">
    <source>
        <dbReference type="RuleBase" id="RU003435"/>
    </source>
</evidence>
<dbReference type="CDD" id="cd06456">
    <property type="entry name" value="M3A_DCP"/>
    <property type="match status" value="1"/>
</dbReference>
<dbReference type="Pfam" id="PF01432">
    <property type="entry name" value="Peptidase_M3"/>
    <property type="match status" value="1"/>
</dbReference>
<evidence type="ECO:0000256" key="1">
    <source>
        <dbReference type="ARBA" id="ARBA00006040"/>
    </source>
</evidence>
<dbReference type="InterPro" id="IPR024077">
    <property type="entry name" value="Neurolysin/TOP_dom2"/>
</dbReference>
<evidence type="ECO:0000259" key="11">
    <source>
        <dbReference type="Pfam" id="PF19310"/>
    </source>
</evidence>
<dbReference type="Gene3D" id="1.10.1370.40">
    <property type="match status" value="1"/>
</dbReference>
<dbReference type="GO" id="GO:0005829">
    <property type="term" value="C:cytosol"/>
    <property type="evidence" value="ECO:0007669"/>
    <property type="project" value="UniProtKB-ARBA"/>
</dbReference>
<comment type="similarity">
    <text evidence="1 9">Belongs to the peptidase M3 family.</text>
</comment>
<keyword evidence="4 9" id="KW-0378">Hydrolase</keyword>
<dbReference type="Proteomes" id="UP000526501">
    <property type="component" value="Unassembled WGS sequence"/>
</dbReference>
<feature type="domain" description="Oligopeptidase A N-terminal" evidence="11">
    <location>
        <begin position="50"/>
        <end position="153"/>
    </location>
</feature>
<evidence type="ECO:0000313" key="13">
    <source>
        <dbReference type="Proteomes" id="UP000526501"/>
    </source>
</evidence>
<evidence type="ECO:0000256" key="3">
    <source>
        <dbReference type="ARBA" id="ARBA00022723"/>
    </source>
</evidence>
<dbReference type="PANTHER" id="PTHR43660">
    <property type="entry name" value="DIPEPTIDYL CARBOXYPEPTIDASE"/>
    <property type="match status" value="1"/>
</dbReference>
<reference evidence="12 13" key="1">
    <citation type="submission" date="2020-07" db="EMBL/GenBank/DDBJ databases">
        <authorList>
            <person name="Feng X."/>
        </authorList>
    </citation>
    <scope>NUCLEOTIDE SEQUENCE [LARGE SCALE GENOMIC DNA]</scope>
    <source>
        <strain evidence="12 13">JCM23202</strain>
    </source>
</reference>
<dbReference type="InterPro" id="IPR034005">
    <property type="entry name" value="M3A_DCP"/>
</dbReference>
<dbReference type="GO" id="GO:0006508">
    <property type="term" value="P:proteolysis"/>
    <property type="evidence" value="ECO:0007669"/>
    <property type="project" value="UniProtKB-KW"/>
</dbReference>
<feature type="domain" description="Peptidase M3A/M3B catalytic" evidence="10">
    <location>
        <begin position="231"/>
        <end position="685"/>
    </location>
</feature>
<dbReference type="GO" id="GO:0004222">
    <property type="term" value="F:metalloendopeptidase activity"/>
    <property type="evidence" value="ECO:0007669"/>
    <property type="project" value="UniProtKB-EC"/>
</dbReference>
<sequence>MSTKSHPFHSPDKLVDWSTLSPDAIQADIEAALKEGQAEIDAICEVSPEDATFENTFLALEAAGETMGRAWGRVDHLTSVKDSEALREAHRAMLPKVTEYSSRIPLNAKLWAALKSFAEKPEAAKLSGIEKRLFEETMADFEQAGADLPQEKKSRLEELNKELAEKTKSYSDNVLDSTNAYELLIDDESRLAGLPDSAKAAARQNAKSKGHGTDEKPVWRFTLQAPSFLPVLKYAEDSELRKTIYEEAALIGLKDKWDNSQLIRDILKLRQEKAELLGKANFADQVLQRRMAKSGANALSFTEDLFAKTKPAFDREYDELEEFVSQQTGQPKDRLDPWDVAYWSEKLRIAKYDFDDEALRPYFPIDSVLNGMFRIAERIFGLRIQNHEGPEKGWHPDVKLYDLYDAGGELLGYFYADWHPREEKRGGAWMNYLDTGAPLAEGGRSPHVGLITGNMTEPVDGKPALLLHNEVETVFHEFGHLLHHLLGRVDIKSLNGVNVAWDFVELPSQIMENWCWNRESLDQFARHYETGEPIPDELFEKMVAARNFQSAAFMMRQLSFGKMDLEMHLDPENFMDGDLDDKLRESLEGYLANLKTTPRSIVRRFGHLFSSPVGYAAGYYSYKWAEVLDADAFTRFEKEGVFSEEAGRAFRDCILSKGNSEDPAKLFKDFMGREPDPDALLRRSGLL</sequence>
<dbReference type="EMBL" id="JACHVC010000007">
    <property type="protein sequence ID" value="MBC2605802.1"/>
    <property type="molecule type" value="Genomic_DNA"/>
</dbReference>
<dbReference type="InterPro" id="IPR001567">
    <property type="entry name" value="Pept_M3A_M3B_dom"/>
</dbReference>
<organism evidence="12 13">
    <name type="scientific">Pelagicoccus albus</name>
    <dbReference type="NCBI Taxonomy" id="415222"/>
    <lineage>
        <taxon>Bacteria</taxon>
        <taxon>Pseudomonadati</taxon>
        <taxon>Verrucomicrobiota</taxon>
        <taxon>Opitutia</taxon>
        <taxon>Puniceicoccales</taxon>
        <taxon>Pelagicoccaceae</taxon>
        <taxon>Pelagicoccus</taxon>
    </lineage>
</organism>
<evidence type="ECO:0000256" key="6">
    <source>
        <dbReference type="ARBA" id="ARBA00023049"/>
    </source>
</evidence>
<comment type="catalytic activity">
    <reaction evidence="7">
        <text>Hydrolysis of oligopeptides, with broad specificity. Gly or Ala commonly occur as P1 or P1' residues, but more distant residues are also important, as is shown by the fact that Z-Gly-Pro-Gly-|-Gly-Pro-Ala is cleaved, but not Z-(Gly)(5).</text>
        <dbReference type="EC" id="3.4.24.70"/>
    </reaction>
</comment>
<evidence type="ECO:0000256" key="5">
    <source>
        <dbReference type="ARBA" id="ARBA00022833"/>
    </source>
</evidence>
<dbReference type="SUPFAM" id="SSF55486">
    <property type="entry name" value="Metalloproteases ('zincins'), catalytic domain"/>
    <property type="match status" value="1"/>
</dbReference>
<dbReference type="RefSeq" id="WP_185659695.1">
    <property type="nucleotide sequence ID" value="NZ_CAWPOO010000007.1"/>
</dbReference>
<gene>
    <name evidence="12" type="ORF">H5P27_07080</name>
</gene>
<evidence type="ECO:0000259" key="10">
    <source>
        <dbReference type="Pfam" id="PF01432"/>
    </source>
</evidence>
<dbReference type="InterPro" id="IPR045666">
    <property type="entry name" value="OpdA_N"/>
</dbReference>